<evidence type="ECO:0000313" key="2">
    <source>
        <dbReference type="EMBL" id="CAB4016393.1"/>
    </source>
</evidence>
<comment type="caution">
    <text evidence="2">The sequence shown here is derived from an EMBL/GenBank/DDBJ whole genome shotgun (WGS) entry which is preliminary data.</text>
</comment>
<evidence type="ECO:0000256" key="1">
    <source>
        <dbReference type="SAM" id="MobiDB-lite"/>
    </source>
</evidence>
<dbReference type="AlphaFoldDB" id="A0A6S7IGW8"/>
<feature type="region of interest" description="Disordered" evidence="1">
    <location>
        <begin position="1"/>
        <end position="32"/>
    </location>
</feature>
<proteinExistence type="predicted"/>
<feature type="non-terminal residue" evidence="2">
    <location>
        <position position="106"/>
    </location>
</feature>
<protein>
    <submittedName>
        <fullName evidence="2">Uncharacterized protein</fullName>
    </submittedName>
</protein>
<reference evidence="2" key="1">
    <citation type="submission" date="2020-04" db="EMBL/GenBank/DDBJ databases">
        <authorList>
            <person name="Alioto T."/>
            <person name="Alioto T."/>
            <person name="Gomez Garrido J."/>
        </authorList>
    </citation>
    <scope>NUCLEOTIDE SEQUENCE</scope>
    <source>
        <strain evidence="2">A484AB</strain>
    </source>
</reference>
<evidence type="ECO:0000313" key="3">
    <source>
        <dbReference type="Proteomes" id="UP001152795"/>
    </source>
</evidence>
<feature type="compositionally biased region" description="Low complexity" evidence="1">
    <location>
        <begin position="16"/>
        <end position="29"/>
    </location>
</feature>
<organism evidence="2 3">
    <name type="scientific">Paramuricea clavata</name>
    <name type="common">Red gorgonian</name>
    <name type="synonym">Violescent sea-whip</name>
    <dbReference type="NCBI Taxonomy" id="317549"/>
    <lineage>
        <taxon>Eukaryota</taxon>
        <taxon>Metazoa</taxon>
        <taxon>Cnidaria</taxon>
        <taxon>Anthozoa</taxon>
        <taxon>Octocorallia</taxon>
        <taxon>Malacalcyonacea</taxon>
        <taxon>Plexauridae</taxon>
        <taxon>Paramuricea</taxon>
    </lineage>
</organism>
<dbReference type="Proteomes" id="UP001152795">
    <property type="component" value="Unassembled WGS sequence"/>
</dbReference>
<dbReference type="EMBL" id="CACRXK020009099">
    <property type="protein sequence ID" value="CAB4016393.1"/>
    <property type="molecule type" value="Genomic_DNA"/>
</dbReference>
<name>A0A6S7IGW8_PARCT</name>
<gene>
    <name evidence="2" type="ORF">PACLA_8A088404</name>
</gene>
<sequence>LRNVSKQIGPRGFNGSQGLQGPQGPQGVGNMSACRPKGWKVMSAVCSTVQGAGALQTVLSRSGNTYTCTCVKPSKYSIFEALFTDSTRQNYSVKCKIIYWECPELT</sequence>
<keyword evidence="3" id="KW-1185">Reference proteome</keyword>
<accession>A0A6S7IGW8</accession>